<feature type="compositionally biased region" description="Basic and acidic residues" evidence="2">
    <location>
        <begin position="1055"/>
        <end position="1070"/>
    </location>
</feature>
<feature type="compositionally biased region" description="Polar residues" evidence="2">
    <location>
        <begin position="633"/>
        <end position="649"/>
    </location>
</feature>
<dbReference type="SUPFAM" id="SSF52490">
    <property type="entry name" value="Tubulin nucleotide-binding domain-like"/>
    <property type="match status" value="1"/>
</dbReference>
<name>A0A368N3M9_9EURY</name>
<gene>
    <name evidence="3" type="ORF">DU504_15575</name>
</gene>
<evidence type="ECO:0000256" key="1">
    <source>
        <dbReference type="SAM" id="Coils"/>
    </source>
</evidence>
<dbReference type="PROSITE" id="PS00227">
    <property type="entry name" value="TUBULIN"/>
    <property type="match status" value="1"/>
</dbReference>
<dbReference type="InterPro" id="IPR025904">
    <property type="entry name" value="Tubulin-like"/>
</dbReference>
<dbReference type="AlphaFoldDB" id="A0A368N3M9"/>
<dbReference type="RefSeq" id="WP_114450388.1">
    <property type="nucleotide sequence ID" value="NZ_QPHM01000003.1"/>
</dbReference>
<sequence>MTVPDRVFTIGGAGKDIGMELLESDWLLREILRPRRDPKQLTITLLDTAEEERDDDLNRIEAIRQRRDELKAELRDTNQGRVGDIDIRYKLITENIMLNSRIDLTGEDVVPRIVAGNGIDEGNWWIDEDHIEENLNFAKGAVRKRGLGKAMYYKAYAEDDELATLVDIPSKGEVAIIGGLGGGTGSGLFVDIATELAQKMPTADITLFGVLPNHTEGLRESANAFAALSELERLSLEGDQLFKDRILMPIDPTGFDGKRGNRVESDEMLEQFDEAATYLIAGYYNTQGMEDVFSGSPQFAPFTVGIPQILRYNIDAVQEARGTFQELLDLKESAMDAERDIYEEVELFLDTQFDDAEGGLRGEDENDLAERLNTFESLLDSELFGELDYKSVGIFKDIVSDARNEAEDIGDQVDVIGGSLRAGVAEPNQQTTFKDSVDARLVDVLSQELELLVRRKRLLEQKTAIDTSRIQRTVEYLLGTEDVGTSAGGILQRLQSQLDDSVEKLERLEDDLAETEAELEKVREDQQEEIKASTSKWKRTVEDDLEQLQTLNVEAVEADLAALHSALASYMSEVVNTETADEVDNVDRGEVNQAFDQLEGTLHPMGVSVEADKRAINQSLSELRDAKKAHLTMQQEESTFESLTPWESSTAEEKQDAQKTFRMASNRLDDAGVFSLGPPDEFRVDIEYDADAVVRKVEQQASDLRTDIVRALRDAVDEEPNEGDIAELETELDTTPIDREACREIVRRAFERELVETDDLAARRQNLQARIDELTVEMELYEETIDLFEAVNAHRRTFEQNNTEFRESLATFDEDAGGSVAVKSEDYVFIKNIQPDDVLQATGNETLAETDLFADPHERNRLRESLEELAKNTLDRKYTGLQRRKLNHRGRRYSDLRVRVALMSPAVDNIDGETIDLKSTYREAFDLEGNPTKQRYSAWSPPIGGDWDIGLGVFIDGVFLDNIRKVIQADGYASGYDEWASNPDVDIRIHHSLGLDDGYYIRRTDTLNIESTEDLEFLLQDEDAVVQGLLDQYSEQVWYGADEEDTEEAPQSADNSERSNGHERDHHSAMEDGSIEDSSHRDASEMVDRSGHDPSDSE</sequence>
<evidence type="ECO:0000313" key="3">
    <source>
        <dbReference type="EMBL" id="RCU44214.1"/>
    </source>
</evidence>
<dbReference type="Pfam" id="PF13809">
    <property type="entry name" value="Tubulin_2"/>
    <property type="match status" value="1"/>
</dbReference>
<keyword evidence="1" id="KW-0175">Coiled coil</keyword>
<evidence type="ECO:0000313" key="4">
    <source>
        <dbReference type="Proteomes" id="UP000252189"/>
    </source>
</evidence>
<dbReference type="InterPro" id="IPR017975">
    <property type="entry name" value="Tubulin_CS"/>
</dbReference>
<feature type="coiled-coil region" evidence="1">
    <location>
        <begin position="757"/>
        <end position="791"/>
    </location>
</feature>
<dbReference type="InterPro" id="IPR036525">
    <property type="entry name" value="Tubulin/FtsZ_GTPase_sf"/>
</dbReference>
<protein>
    <recommendedName>
        <fullName evidence="5">Tubulin like</fullName>
    </recommendedName>
</protein>
<dbReference type="Proteomes" id="UP000252189">
    <property type="component" value="Unassembled WGS sequence"/>
</dbReference>
<evidence type="ECO:0000256" key="2">
    <source>
        <dbReference type="SAM" id="MobiDB-lite"/>
    </source>
</evidence>
<dbReference type="GO" id="GO:0007017">
    <property type="term" value="P:microtubule-based process"/>
    <property type="evidence" value="ECO:0007669"/>
    <property type="project" value="InterPro"/>
</dbReference>
<feature type="region of interest" description="Disordered" evidence="2">
    <location>
        <begin position="1041"/>
        <end position="1098"/>
    </location>
</feature>
<accession>A0A368N3M9</accession>
<proteinExistence type="predicted"/>
<dbReference type="Gene3D" id="3.40.50.1440">
    <property type="entry name" value="Tubulin/FtsZ, GTPase domain"/>
    <property type="match status" value="1"/>
</dbReference>
<keyword evidence="4" id="KW-1185">Reference proteome</keyword>
<dbReference type="GO" id="GO:0005874">
    <property type="term" value="C:microtubule"/>
    <property type="evidence" value="ECO:0007669"/>
    <property type="project" value="InterPro"/>
</dbReference>
<dbReference type="GO" id="GO:0005525">
    <property type="term" value="F:GTP binding"/>
    <property type="evidence" value="ECO:0007669"/>
    <property type="project" value="InterPro"/>
</dbReference>
<feature type="coiled-coil region" evidence="1">
    <location>
        <begin position="46"/>
        <end position="80"/>
    </location>
</feature>
<dbReference type="EMBL" id="QPHM01000003">
    <property type="protein sequence ID" value="RCU44214.1"/>
    <property type="molecule type" value="Genomic_DNA"/>
</dbReference>
<feature type="coiled-coil region" evidence="1">
    <location>
        <begin position="491"/>
        <end position="536"/>
    </location>
</feature>
<dbReference type="OrthoDB" id="134470at2157"/>
<reference evidence="3 4" key="1">
    <citation type="submission" date="2018-07" db="EMBL/GenBank/DDBJ databases">
        <title>Genome sequences of Haloplanus salinus JCM 18368T.</title>
        <authorList>
            <person name="Kim Y.B."/>
            <person name="Roh S.W."/>
        </authorList>
    </citation>
    <scope>NUCLEOTIDE SEQUENCE [LARGE SCALE GENOMIC DNA]</scope>
    <source>
        <strain evidence="3 4">JCM 18368</strain>
    </source>
</reference>
<evidence type="ECO:0008006" key="5">
    <source>
        <dbReference type="Google" id="ProtNLM"/>
    </source>
</evidence>
<comment type="caution">
    <text evidence="3">The sequence shown here is derived from an EMBL/GenBank/DDBJ whole genome shotgun (WGS) entry which is preliminary data.</text>
</comment>
<organism evidence="3 4">
    <name type="scientific">Haloplanus salinus</name>
    <dbReference type="NCBI Taxonomy" id="1126245"/>
    <lineage>
        <taxon>Archaea</taxon>
        <taxon>Methanobacteriati</taxon>
        <taxon>Methanobacteriota</taxon>
        <taxon>Stenosarchaea group</taxon>
        <taxon>Halobacteria</taxon>
        <taxon>Halobacteriales</taxon>
        <taxon>Haloferacaceae</taxon>
        <taxon>Haloplanus</taxon>
    </lineage>
</organism>
<feature type="region of interest" description="Disordered" evidence="2">
    <location>
        <begin position="633"/>
        <end position="656"/>
    </location>
</feature>
<feature type="compositionally biased region" description="Basic and acidic residues" evidence="2">
    <location>
        <begin position="1077"/>
        <end position="1098"/>
    </location>
</feature>